<dbReference type="Pfam" id="PF11864">
    <property type="entry name" value="DUF3384"/>
    <property type="match status" value="1"/>
</dbReference>
<dbReference type="GO" id="GO:0016241">
    <property type="term" value="P:regulation of macroautophagy"/>
    <property type="evidence" value="ECO:0007669"/>
    <property type="project" value="UniProtKB-ARBA"/>
</dbReference>
<dbReference type="GO" id="GO:0045202">
    <property type="term" value="C:synapse"/>
    <property type="evidence" value="ECO:0007669"/>
    <property type="project" value="UniProtKB-ARBA"/>
</dbReference>
<feature type="compositionally biased region" description="Low complexity" evidence="11">
    <location>
        <begin position="661"/>
        <end position="675"/>
    </location>
</feature>
<dbReference type="GO" id="GO:0051898">
    <property type="term" value="P:negative regulation of phosphatidylinositol 3-kinase/protein kinase B signal transduction"/>
    <property type="evidence" value="ECO:0007669"/>
    <property type="project" value="TreeGrafter"/>
</dbReference>
<evidence type="ECO:0000259" key="12">
    <source>
        <dbReference type="PROSITE" id="PS50085"/>
    </source>
</evidence>
<keyword evidence="7" id="KW-0458">Lysosome</keyword>
<feature type="region of interest" description="Disordered" evidence="11">
    <location>
        <begin position="1145"/>
        <end position="1182"/>
    </location>
</feature>
<evidence type="ECO:0000256" key="2">
    <source>
        <dbReference type="ARBA" id="ARBA00022468"/>
    </source>
</evidence>
<name>A0A7L0RJ85_GLABR</name>
<keyword evidence="3" id="KW-0963">Cytoplasm</keyword>
<evidence type="ECO:0000256" key="5">
    <source>
        <dbReference type="ARBA" id="ARBA00022843"/>
    </source>
</evidence>
<dbReference type="Pfam" id="PF03542">
    <property type="entry name" value="Tuberin"/>
    <property type="match status" value="1"/>
</dbReference>
<comment type="function">
    <text evidence="9">Catalytic component of the TSC-TBC complex, a multiprotein complex that acts as a negative regulator of the canonical mTORC1 complex, an evolutionarily conserved central nutrient sensor that stimulates anabolic reactions and macromolecule biosynthesis to promote cellular biomass generation and growth. Within the TSC-TBC complex, TSC2 acts as a GTPase-activating protein (GAP) for the small GTPase RHEB, a direct activator of the protein kinase activity of mTORC1. In absence of nutrients, the TSC-TBC complex inhibits mTORC1, thereby preventing phosphorylation of ribosomal protein S6 kinase (RPS6KB1 and RPS6KB2) and EIF4EBP1 (4E-BP1) by the mTORC1 signaling. The TSC-TBC complex is inactivated in response to nutrients, relieving inhibition of mTORC1. Involved in microtubule-mediated protein transport via its ability to regulate mTORC1 signaling. Also stimulates the intrinsic GTPase activity of the Ras-related proteins RAP1A and RAB5.</text>
</comment>
<feature type="compositionally biased region" description="Pro residues" evidence="11">
    <location>
        <begin position="1798"/>
        <end position="1812"/>
    </location>
</feature>
<evidence type="ECO:0000256" key="3">
    <source>
        <dbReference type="ARBA" id="ARBA00022490"/>
    </source>
</evidence>
<dbReference type="SUPFAM" id="SSF48371">
    <property type="entry name" value="ARM repeat"/>
    <property type="match status" value="1"/>
</dbReference>
<organism evidence="13 14">
    <name type="scientific">Glaucidium brasilianum</name>
    <name type="common">Ferruginous pygmy-owl</name>
    <dbReference type="NCBI Taxonomy" id="78217"/>
    <lineage>
        <taxon>Eukaryota</taxon>
        <taxon>Metazoa</taxon>
        <taxon>Chordata</taxon>
        <taxon>Craniata</taxon>
        <taxon>Vertebrata</taxon>
        <taxon>Euteleostomi</taxon>
        <taxon>Archelosauria</taxon>
        <taxon>Archosauria</taxon>
        <taxon>Dinosauria</taxon>
        <taxon>Saurischia</taxon>
        <taxon>Theropoda</taxon>
        <taxon>Coelurosauria</taxon>
        <taxon>Aves</taxon>
        <taxon>Neognathae</taxon>
        <taxon>Neoaves</taxon>
        <taxon>Telluraves</taxon>
        <taxon>Strigiformes</taxon>
        <taxon>Strigidae</taxon>
        <taxon>Glaucidium</taxon>
    </lineage>
</organism>
<dbReference type="PRINTS" id="PR01431">
    <property type="entry name" value="TUBERIN"/>
</dbReference>
<dbReference type="InterPro" id="IPR003913">
    <property type="entry name" value="Tuberin"/>
</dbReference>
<protein>
    <recommendedName>
        <fullName evidence="10">Tuberin</fullName>
    </recommendedName>
</protein>
<dbReference type="SUPFAM" id="SSF111347">
    <property type="entry name" value="Rap/Ran-GAP"/>
    <property type="match status" value="1"/>
</dbReference>
<dbReference type="PANTHER" id="PTHR10063">
    <property type="entry name" value="TUBERIN"/>
    <property type="match status" value="1"/>
</dbReference>
<dbReference type="GO" id="GO:0046627">
    <property type="term" value="P:negative regulation of insulin receptor signaling pathway"/>
    <property type="evidence" value="ECO:0007669"/>
    <property type="project" value="TreeGrafter"/>
</dbReference>
<feature type="non-terminal residue" evidence="13">
    <location>
        <position position="1"/>
    </location>
</feature>
<evidence type="ECO:0000256" key="9">
    <source>
        <dbReference type="ARBA" id="ARBA00054764"/>
    </source>
</evidence>
<dbReference type="InterPro" id="IPR000331">
    <property type="entry name" value="Rap/Ran_GAP_dom"/>
</dbReference>
<feature type="compositionally biased region" description="Basic and acidic residues" evidence="11">
    <location>
        <begin position="1363"/>
        <end position="1372"/>
    </location>
</feature>
<reference evidence="13 14" key="1">
    <citation type="submission" date="2019-09" db="EMBL/GenBank/DDBJ databases">
        <title>Bird 10,000 Genomes (B10K) Project - Family phase.</title>
        <authorList>
            <person name="Zhang G."/>
        </authorList>
    </citation>
    <scope>NUCLEOTIDE SEQUENCE [LARGE SCALE GENOMIC DNA]</scope>
    <source>
        <strain evidence="13">B10K-DU-008-63</strain>
    </source>
</reference>
<feature type="region of interest" description="Disordered" evidence="11">
    <location>
        <begin position="1316"/>
        <end position="1386"/>
    </location>
</feature>
<dbReference type="PROSITE" id="PS50085">
    <property type="entry name" value="RAPGAP"/>
    <property type="match status" value="1"/>
</dbReference>
<dbReference type="GO" id="GO:0005096">
    <property type="term" value="F:GTPase activator activity"/>
    <property type="evidence" value="ECO:0007669"/>
    <property type="project" value="UniProtKB-KW"/>
</dbReference>
<dbReference type="Gene3D" id="3.40.50.11210">
    <property type="entry name" value="Rap/Ran-GAP"/>
    <property type="match status" value="1"/>
</dbReference>
<feature type="region of interest" description="Disordered" evidence="11">
    <location>
        <begin position="1782"/>
        <end position="1820"/>
    </location>
</feature>
<comment type="caution">
    <text evidence="13">The sequence shown here is derived from an EMBL/GenBank/DDBJ whole genome shotgun (WGS) entry which is preliminary data.</text>
</comment>
<dbReference type="Pfam" id="PF02145">
    <property type="entry name" value="Rap_GAP"/>
    <property type="match status" value="1"/>
</dbReference>
<feature type="domain" description="Rap-GAP" evidence="12">
    <location>
        <begin position="1555"/>
        <end position="1782"/>
    </location>
</feature>
<dbReference type="PANTHER" id="PTHR10063:SF0">
    <property type="entry name" value="TUBERIN"/>
    <property type="match status" value="1"/>
</dbReference>
<feature type="compositionally biased region" description="Low complexity" evidence="11">
    <location>
        <begin position="1353"/>
        <end position="1362"/>
    </location>
</feature>
<proteinExistence type="predicted"/>
<feature type="compositionally biased region" description="Polar residues" evidence="11">
    <location>
        <begin position="1145"/>
        <end position="1160"/>
    </location>
</feature>
<feature type="region of interest" description="Disordered" evidence="11">
    <location>
        <begin position="657"/>
        <end position="676"/>
    </location>
</feature>
<evidence type="ECO:0000313" key="13">
    <source>
        <dbReference type="EMBL" id="NXL29946.1"/>
    </source>
</evidence>
<accession>A0A7L0RJ85</accession>
<dbReference type="InterPro" id="IPR035974">
    <property type="entry name" value="Rap/Ran-GAP_sf"/>
</dbReference>
<feature type="region of interest" description="Disordered" evidence="11">
    <location>
        <begin position="1419"/>
        <end position="1514"/>
    </location>
</feature>
<evidence type="ECO:0000256" key="7">
    <source>
        <dbReference type="ARBA" id="ARBA00023228"/>
    </source>
</evidence>
<comment type="subcellular location">
    <subcellularLocation>
        <location evidence="1">Cytoplasm</location>
        <location evidence="1">Cytosol</location>
    </subcellularLocation>
    <subcellularLocation>
        <location evidence="8">Lysosome membrane</location>
        <topology evidence="8">Peripheral membrane protein</topology>
    </subcellularLocation>
</comment>
<keyword evidence="5" id="KW-0832">Ubl conjugation</keyword>
<dbReference type="Gene3D" id="1.25.10.10">
    <property type="entry name" value="Leucine-rich Repeat Variant"/>
    <property type="match status" value="1"/>
</dbReference>
<dbReference type="EMBL" id="VXAP01000077">
    <property type="protein sequence ID" value="NXL29946.1"/>
    <property type="molecule type" value="Genomic_DNA"/>
</dbReference>
<keyword evidence="6" id="KW-0472">Membrane</keyword>
<dbReference type="FunFam" id="3.40.50.11210:FF:000004">
    <property type="entry name" value="Tuberin isoform X3"/>
    <property type="match status" value="1"/>
</dbReference>
<sequence length="1832" mass="204563">MAKPQSKDSGLKEKFKNLLGLGTSRGSSKSSEGKQTEFIITAEILKELSIECGLSNRIRAISQICEVAKTKKIEEHAVEAIWKVVADMLQPERPVEARHAVLHLLKSIVQGQGERLGILRAHFFKVIKDYPSNEDLHERLEVFKALTENGRYITYLEEELADFVLQWMDVGLSSEFLLVLVNLVKFNSCYLEDYVADMVHKICLLCIQTSSSVDIEISLQVLDAVVCYNCLPSENLPVFIITLCRTINVKELCEPCWKLMRNLLGTHLGHSAIYNMCRIMEDRAYMADAALLRGAVFFVGMALWGAHRLNSLKNSPTSVLPSFLKAMTCPNAVVSYEIVLSITRLIKKYGKELQAVTWDILLDIMERLLQQLQSLESQELKSIVHDLLTTVEELCDQNEFHGSEERFFELVERCADQRPESSVLNLITYRAQSIHPAKDGWIHNLQMLMERFFRNESRSAVRIKVLDVLSFVLSINRQFYEEELINLVVISQLAHIPEDKDHQVRKLATQLLVDLAEGCNTHHFNSLLDIIEKVAAHSLSSPSELEERDLLSYSASLEDVKTAVLGLLIILQTKLYSLPSSHATRVYEMLIHHVQRHYIYAYSLAVASSIRLQVFDFLLMLRADSLHRLGLSNKDGAVRFSPYCLCDFVEAEKRASEKKPTGTLSPPSGSPSVPSQNATVRVGHLPYSMVFGVLLQCLKQETDWKVLKLVLNKLPESLRYKVLFLTSPCNIDLLASALSYMLTDKKTTDRLHGTPEGFSRTDLHLAVVPVLTALISYHNYLDKAKQREIVYCLEHGLIYRCANQCVVALSVCSVEMPDIIIKALPVLIVKLTHISATANMAIPLLEFLSTLARLPHLYRNFAAEQYASVFAISLPYTNPSKFNQYIVCLAHHVIAMWFIRCRLPFRKDFVPYITKGLRSNVLLSFDDTPEKDSFRARSTSLNERPKSLRLAKNAKQGLNNSPPVKELKESSAVDAFRSRSISVSEHVVRSRIQTSITSSSLGSADENSMAQADDNLKNLHLELTETCLDMMARYVFSNFTAVPKRSPVGEFLLAGGRTKTWLVGNKLVTITTSVGTGTRSLLGLDSGEFQSCTESSSDPVLQVRQTKEAPAKLESQAGQQVCRSSRNRVRSMSGGHALRVGALDSSASHFPSGSTSQGTQGPPAPTSRSEKTSPSSQTPLQKEKANLAAYVPLLTQGWAEILVRRPTGNTSWLMSLENPLSPFSSDINNMPLQELSNALMAAERFKEHRETALYKSLSVPSSSLATGTAKPSLLQRSNTVASFSSMYQSSCQGKLHRSISWAESAVVLEEGSPLELELKETESPVESPESEDIDTSCSEQVLSEERFGKPQESYSRSSSTSSQDEKSLKSEDLVEGGIPIGRVLPSQEGRTLEELSFQPSQPLSKSSSSPELQTLQEVLKDANGREVTRRLSTEVKSKSQSGNLEGEGLGSWLGKGEDARATGSGGLDGTGPVTSPRSPSGHRPRGYTISDSAPSRRGKRIERDAFKSRTAASNAEKVPGINPSFVFLQLYHSPFFGDENNKPLLLPNETFERSVQLLDQIPSYDTHKIAVLYVGEGQSNNEIAILSNEHGSYRYTEFLTGLGKLIELKDCQPDKIYLGGLDVCGEDGQFTYCWHDDIMQAIFHIATLMPTKDLDKYRCDKKRHLGNDFVSIVYNDSGEDFKLGTIKGQFNFVHVIITPLDYDCNLVTLQCRKDMEGLVDTSVAKIISDKNLPFVARQMALHANMASQVHHSRSNPTDTYPSKWIARLRHIKRLRHRLREETQYQTPGLPLQMHPSAPTKPPPQIPQDPPPTYETGQRKRLISSVDDFTEFV</sequence>
<keyword evidence="2" id="KW-0343">GTPase activation</keyword>
<dbReference type="GO" id="GO:0005765">
    <property type="term" value="C:lysosomal membrane"/>
    <property type="evidence" value="ECO:0007669"/>
    <property type="project" value="UniProtKB-SubCell"/>
</dbReference>
<dbReference type="GO" id="GO:0051726">
    <property type="term" value="P:regulation of cell cycle"/>
    <property type="evidence" value="ECO:0007669"/>
    <property type="project" value="TreeGrafter"/>
</dbReference>
<feature type="compositionally biased region" description="Basic and acidic residues" evidence="11">
    <location>
        <begin position="1419"/>
        <end position="1437"/>
    </location>
</feature>
<evidence type="ECO:0000256" key="1">
    <source>
        <dbReference type="ARBA" id="ARBA00004514"/>
    </source>
</evidence>
<dbReference type="InterPro" id="IPR016024">
    <property type="entry name" value="ARM-type_fold"/>
</dbReference>
<evidence type="ECO:0000256" key="10">
    <source>
        <dbReference type="ARBA" id="ARBA00070662"/>
    </source>
</evidence>
<dbReference type="InterPro" id="IPR027107">
    <property type="entry name" value="Tuberin/Ral-act_asu"/>
</dbReference>
<keyword evidence="14" id="KW-1185">Reference proteome</keyword>
<dbReference type="GO" id="GO:0051056">
    <property type="term" value="P:regulation of small GTPase mediated signal transduction"/>
    <property type="evidence" value="ECO:0007669"/>
    <property type="project" value="InterPro"/>
</dbReference>
<dbReference type="InterPro" id="IPR011989">
    <property type="entry name" value="ARM-like"/>
</dbReference>
<gene>
    <name evidence="13" type="primary">Tsc2</name>
    <name evidence="13" type="ORF">GLABRA_R06124</name>
</gene>
<dbReference type="InterPro" id="IPR024584">
    <property type="entry name" value="Tuberin_N"/>
</dbReference>
<dbReference type="GO" id="GO:0033596">
    <property type="term" value="C:TSC1-TSC2 complex"/>
    <property type="evidence" value="ECO:0007669"/>
    <property type="project" value="InterPro"/>
</dbReference>
<dbReference type="GO" id="GO:0030178">
    <property type="term" value="P:negative regulation of Wnt signaling pathway"/>
    <property type="evidence" value="ECO:0007669"/>
    <property type="project" value="TreeGrafter"/>
</dbReference>
<dbReference type="OrthoDB" id="5797019at2759"/>
<evidence type="ECO:0000256" key="4">
    <source>
        <dbReference type="ARBA" id="ARBA00022553"/>
    </source>
</evidence>
<evidence type="ECO:0000256" key="11">
    <source>
        <dbReference type="SAM" id="MobiDB-lite"/>
    </source>
</evidence>
<dbReference type="InterPro" id="IPR018515">
    <property type="entry name" value="Tuberin-type_domain"/>
</dbReference>
<feature type="non-terminal residue" evidence="13">
    <location>
        <position position="1832"/>
    </location>
</feature>
<feature type="region of interest" description="Disordered" evidence="11">
    <location>
        <begin position="1106"/>
        <end position="1133"/>
    </location>
</feature>
<dbReference type="GO" id="GO:0032007">
    <property type="term" value="P:negative regulation of TOR signaling"/>
    <property type="evidence" value="ECO:0007669"/>
    <property type="project" value="InterPro"/>
</dbReference>
<keyword evidence="4" id="KW-0597">Phosphoprotein</keyword>
<evidence type="ECO:0000256" key="8">
    <source>
        <dbReference type="ARBA" id="ARBA00023765"/>
    </source>
</evidence>
<dbReference type="GO" id="GO:0005634">
    <property type="term" value="C:nucleus"/>
    <property type="evidence" value="ECO:0007669"/>
    <property type="project" value="InterPro"/>
</dbReference>
<evidence type="ECO:0000313" key="14">
    <source>
        <dbReference type="Proteomes" id="UP000591073"/>
    </source>
</evidence>
<evidence type="ECO:0000256" key="6">
    <source>
        <dbReference type="ARBA" id="ARBA00023136"/>
    </source>
</evidence>
<dbReference type="Proteomes" id="UP000591073">
    <property type="component" value="Unassembled WGS sequence"/>
</dbReference>